<proteinExistence type="predicted"/>
<dbReference type="Proteomes" id="UP000095286">
    <property type="component" value="Unplaced"/>
</dbReference>
<reference evidence="2" key="1">
    <citation type="submission" date="2016-11" db="UniProtKB">
        <authorList>
            <consortium name="WormBaseParasite"/>
        </authorList>
    </citation>
    <scope>IDENTIFICATION</scope>
    <source>
        <strain evidence="2">KR3021</strain>
    </source>
</reference>
<evidence type="ECO:0000313" key="1">
    <source>
        <dbReference type="Proteomes" id="UP000095286"/>
    </source>
</evidence>
<name>A0AC35THQ3_9BILA</name>
<evidence type="ECO:0000313" key="2">
    <source>
        <dbReference type="WBParaSite" id="RSKR_0000063200.1"/>
    </source>
</evidence>
<sequence length="171" mass="19960">MAIVYSFGKVAGLFLFIQLIQLTVQIPHAYRVMEVIVEREPQNEQYLDYDKHSYDNVDGLQMFRDRRAFDRLDEGAFFGKRSLIPAFEIEKKAFDRVDENYFGLTKKKRAFDRISENHFGLQKRSVELSRFGNQKLKVPSGFDKVDNDGVAFKDNIGALYEQQNTQEPESM</sequence>
<dbReference type="WBParaSite" id="RSKR_0000063200.1">
    <property type="protein sequence ID" value="RSKR_0000063200.1"/>
    <property type="gene ID" value="RSKR_0000063200"/>
</dbReference>
<accession>A0AC35THQ3</accession>
<protein>
    <submittedName>
        <fullName evidence="2">Uncharacterized protein</fullName>
    </submittedName>
</protein>
<organism evidence="1 2">
    <name type="scientific">Rhabditophanes sp. KR3021</name>
    <dbReference type="NCBI Taxonomy" id="114890"/>
    <lineage>
        <taxon>Eukaryota</taxon>
        <taxon>Metazoa</taxon>
        <taxon>Ecdysozoa</taxon>
        <taxon>Nematoda</taxon>
        <taxon>Chromadorea</taxon>
        <taxon>Rhabditida</taxon>
        <taxon>Tylenchina</taxon>
        <taxon>Panagrolaimomorpha</taxon>
        <taxon>Strongyloidoidea</taxon>
        <taxon>Alloionematidae</taxon>
        <taxon>Rhabditophanes</taxon>
    </lineage>
</organism>